<keyword evidence="2" id="KW-1185">Reference proteome</keyword>
<name>A0AA88EN36_FICCA</name>
<sequence>MEMDSFLVYDMNCSRLDLGNVDSRAEKVNRDVV</sequence>
<organism evidence="1 2">
    <name type="scientific">Ficus carica</name>
    <name type="common">Common fig</name>
    <dbReference type="NCBI Taxonomy" id="3494"/>
    <lineage>
        <taxon>Eukaryota</taxon>
        <taxon>Viridiplantae</taxon>
        <taxon>Streptophyta</taxon>
        <taxon>Embryophyta</taxon>
        <taxon>Tracheophyta</taxon>
        <taxon>Spermatophyta</taxon>
        <taxon>Magnoliopsida</taxon>
        <taxon>eudicotyledons</taxon>
        <taxon>Gunneridae</taxon>
        <taxon>Pentapetalae</taxon>
        <taxon>rosids</taxon>
        <taxon>fabids</taxon>
        <taxon>Rosales</taxon>
        <taxon>Moraceae</taxon>
        <taxon>Ficeae</taxon>
        <taxon>Ficus</taxon>
    </lineage>
</organism>
<protein>
    <submittedName>
        <fullName evidence="1">Uncharacterized protein</fullName>
    </submittedName>
</protein>
<accession>A0AA88EN36</accession>
<comment type="caution">
    <text evidence="1">The sequence shown here is derived from an EMBL/GenBank/DDBJ whole genome shotgun (WGS) entry which is preliminary data.</text>
</comment>
<dbReference type="AlphaFoldDB" id="A0AA88EN36"/>
<gene>
    <name evidence="1" type="ORF">TIFTF001_055729</name>
</gene>
<proteinExistence type="predicted"/>
<evidence type="ECO:0000313" key="1">
    <source>
        <dbReference type="EMBL" id="GMN73559.1"/>
    </source>
</evidence>
<dbReference type="Proteomes" id="UP001187192">
    <property type="component" value="Unassembled WGS sequence"/>
</dbReference>
<reference evidence="1" key="1">
    <citation type="submission" date="2023-07" db="EMBL/GenBank/DDBJ databases">
        <title>draft genome sequence of fig (Ficus carica).</title>
        <authorList>
            <person name="Takahashi T."/>
            <person name="Nishimura K."/>
        </authorList>
    </citation>
    <scope>NUCLEOTIDE SEQUENCE</scope>
</reference>
<dbReference type="EMBL" id="BTGU01018418">
    <property type="protein sequence ID" value="GMN73559.1"/>
    <property type="molecule type" value="Genomic_DNA"/>
</dbReference>
<evidence type="ECO:0000313" key="2">
    <source>
        <dbReference type="Proteomes" id="UP001187192"/>
    </source>
</evidence>